<keyword evidence="1" id="KW-0808">Transferase</keyword>
<dbReference type="Gene3D" id="3.40.50.300">
    <property type="entry name" value="P-loop containing nucleotide triphosphate hydrolases"/>
    <property type="match status" value="1"/>
</dbReference>
<sequence>MNYTLEELRSIPIFFIVGKGRSGTTLLSTILDSHPNVASATESRFLLLVWQRYKNLNEWKPELAEELFDTVMQDYRVKFLWEFHKEALISQLKQLPAETKVQDLIKVIYIYRNSSFQKGKIKFIVDKNPRYTLFIERLGQIFQDGKFIRIIRDPRDNITSHVKFTRKKVGLLSNKWLEYNLHYDKCESKEKSRYITLKFEDLVIDKHTFFRKFEDFTGIDSLAELEEKRLGFKEKFEEKFSESLKEQHQSSVKPLDPKKIGHYKVKLSEAQVRTIESVSFPYAERYGYVIDLPQRKVTINEKLAYSLGYGFHRYGNTFLYNLPYKSIVWLRSFLIQNVFVNKKSKLDKVIKENA</sequence>
<dbReference type="AlphaFoldDB" id="A0A6N9NFL9"/>
<keyword evidence="3" id="KW-1185">Reference proteome</keyword>
<reference evidence="2 3" key="1">
    <citation type="submission" date="2019-12" db="EMBL/GenBank/DDBJ databases">
        <authorList>
            <person name="Zhao J."/>
        </authorList>
    </citation>
    <scope>NUCLEOTIDE SEQUENCE [LARGE SCALE GENOMIC DNA]</scope>
    <source>
        <strain evidence="2 3">S-15</strain>
    </source>
</reference>
<dbReference type="PANTHER" id="PTHR12788:SF10">
    <property type="entry name" value="PROTEIN-TYROSINE SULFOTRANSFERASE"/>
    <property type="match status" value="1"/>
</dbReference>
<gene>
    <name evidence="2" type="ORF">GQN54_00675</name>
</gene>
<protein>
    <recommendedName>
        <fullName evidence="4">Sulfotransferase</fullName>
    </recommendedName>
</protein>
<dbReference type="InterPro" id="IPR026634">
    <property type="entry name" value="TPST-like"/>
</dbReference>
<evidence type="ECO:0000256" key="1">
    <source>
        <dbReference type="ARBA" id="ARBA00022679"/>
    </source>
</evidence>
<evidence type="ECO:0008006" key="4">
    <source>
        <dbReference type="Google" id="ProtNLM"/>
    </source>
</evidence>
<dbReference type="Pfam" id="PF13469">
    <property type="entry name" value="Sulfotransfer_3"/>
    <property type="match status" value="1"/>
</dbReference>
<accession>A0A6N9NFL9</accession>
<dbReference type="GO" id="GO:0008476">
    <property type="term" value="F:protein-tyrosine sulfotransferase activity"/>
    <property type="evidence" value="ECO:0007669"/>
    <property type="project" value="InterPro"/>
</dbReference>
<dbReference type="Proteomes" id="UP000470771">
    <property type="component" value="Unassembled WGS sequence"/>
</dbReference>
<dbReference type="InterPro" id="IPR027417">
    <property type="entry name" value="P-loop_NTPase"/>
</dbReference>
<evidence type="ECO:0000313" key="3">
    <source>
        <dbReference type="Proteomes" id="UP000470771"/>
    </source>
</evidence>
<name>A0A6N9NFL9_9FLAO</name>
<dbReference type="EMBL" id="WWNE01000003">
    <property type="protein sequence ID" value="NBG64609.1"/>
    <property type="molecule type" value="Genomic_DNA"/>
</dbReference>
<organism evidence="2 3">
    <name type="scientific">Acidiluteibacter ferrifornacis</name>
    <dbReference type="NCBI Taxonomy" id="2692424"/>
    <lineage>
        <taxon>Bacteria</taxon>
        <taxon>Pseudomonadati</taxon>
        <taxon>Bacteroidota</taxon>
        <taxon>Flavobacteriia</taxon>
        <taxon>Flavobacteriales</taxon>
        <taxon>Cryomorphaceae</taxon>
        <taxon>Acidiluteibacter</taxon>
    </lineage>
</organism>
<dbReference type="RefSeq" id="WP_160630952.1">
    <property type="nucleotide sequence ID" value="NZ_WWNE01000003.1"/>
</dbReference>
<dbReference type="SUPFAM" id="SSF52540">
    <property type="entry name" value="P-loop containing nucleoside triphosphate hydrolases"/>
    <property type="match status" value="1"/>
</dbReference>
<comment type="caution">
    <text evidence="2">The sequence shown here is derived from an EMBL/GenBank/DDBJ whole genome shotgun (WGS) entry which is preliminary data.</text>
</comment>
<proteinExistence type="predicted"/>
<dbReference type="PANTHER" id="PTHR12788">
    <property type="entry name" value="PROTEIN-TYROSINE SULFOTRANSFERASE 2"/>
    <property type="match status" value="1"/>
</dbReference>
<evidence type="ECO:0000313" key="2">
    <source>
        <dbReference type="EMBL" id="NBG64609.1"/>
    </source>
</evidence>